<dbReference type="Pfam" id="PF11068">
    <property type="entry name" value="YlqD"/>
    <property type="match status" value="1"/>
</dbReference>
<evidence type="ECO:0000256" key="1">
    <source>
        <dbReference type="SAM" id="Coils"/>
    </source>
</evidence>
<dbReference type="Proteomes" id="UP000242310">
    <property type="component" value="Unassembled WGS sequence"/>
</dbReference>
<keyword evidence="1" id="KW-0175">Coiled coil</keyword>
<evidence type="ECO:0000313" key="3">
    <source>
        <dbReference type="Proteomes" id="UP000242310"/>
    </source>
</evidence>
<feature type="coiled-coil region" evidence="1">
    <location>
        <begin position="18"/>
        <end position="80"/>
    </location>
</feature>
<dbReference type="AlphaFoldDB" id="A0A2P8HY95"/>
<protein>
    <submittedName>
        <fullName evidence="2">YlqD protein</fullName>
    </submittedName>
</protein>
<reference evidence="2 3" key="1">
    <citation type="submission" date="2018-03" db="EMBL/GenBank/DDBJ databases">
        <title>Genomic Encyclopedia of Type Strains, Phase III (KMG-III): the genomes of soil and plant-associated and newly described type strains.</title>
        <authorList>
            <person name="Whitman W."/>
        </authorList>
    </citation>
    <scope>NUCLEOTIDE SEQUENCE [LARGE SCALE GENOMIC DNA]</scope>
    <source>
        <strain evidence="2 3">CGMCC 1.07653</strain>
    </source>
</reference>
<sequence length="135" mass="16270">MKIKKQAVVKQVLTPSYREKLNEELETKRRRLQTEIEQLEFQLQQRIKENSDPKRRRFLKEKYEKEMKERKEKIERSSFQASRIEALPDDTELPVDRVDVEAHVEVGDVWDDVYQEDEIIVEDGRVKAIRKRGET</sequence>
<comment type="caution">
    <text evidence="2">The sequence shown here is derived from an EMBL/GenBank/DDBJ whole genome shotgun (WGS) entry which is preliminary data.</text>
</comment>
<dbReference type="EMBL" id="PYAV01000001">
    <property type="protein sequence ID" value="PSL51167.1"/>
    <property type="molecule type" value="Genomic_DNA"/>
</dbReference>
<name>A0A2P8HY95_9BACI</name>
<gene>
    <name evidence="2" type="ORF">B0H94_10177</name>
</gene>
<dbReference type="Gene3D" id="6.10.140.1110">
    <property type="match status" value="1"/>
</dbReference>
<organism evidence="2 3">
    <name type="scientific">Salsuginibacillus halophilus</name>
    <dbReference type="NCBI Taxonomy" id="517424"/>
    <lineage>
        <taxon>Bacteria</taxon>
        <taxon>Bacillati</taxon>
        <taxon>Bacillota</taxon>
        <taxon>Bacilli</taxon>
        <taxon>Bacillales</taxon>
        <taxon>Bacillaceae</taxon>
        <taxon>Salsuginibacillus</taxon>
    </lineage>
</organism>
<dbReference type="InterPro" id="IPR021297">
    <property type="entry name" value="YlqD"/>
</dbReference>
<keyword evidence="3" id="KW-1185">Reference proteome</keyword>
<accession>A0A2P8HY95</accession>
<evidence type="ECO:0000313" key="2">
    <source>
        <dbReference type="EMBL" id="PSL51167.1"/>
    </source>
</evidence>
<proteinExistence type="predicted"/>
<dbReference type="RefSeq" id="WP_181315185.1">
    <property type="nucleotide sequence ID" value="NZ_PYAV01000001.1"/>
</dbReference>